<evidence type="ECO:0000313" key="2">
    <source>
        <dbReference type="Proteomes" id="UP001150641"/>
    </source>
</evidence>
<accession>A0A9X2W520</accession>
<evidence type="ECO:0000313" key="1">
    <source>
        <dbReference type="EMBL" id="MCT4701190.1"/>
    </source>
</evidence>
<comment type="caution">
    <text evidence="1">The sequence shown here is derived from an EMBL/GenBank/DDBJ whole genome shotgun (WGS) entry which is preliminary data.</text>
</comment>
<name>A0A9X2W520_9ENTR</name>
<protein>
    <submittedName>
        <fullName evidence="1">Uncharacterized protein</fullName>
    </submittedName>
</protein>
<dbReference type="EMBL" id="JALHAP010000072">
    <property type="protein sequence ID" value="MCT4701190.1"/>
    <property type="molecule type" value="Genomic_DNA"/>
</dbReference>
<reference evidence="1" key="1">
    <citation type="submission" date="2022-03" db="EMBL/GenBank/DDBJ databases">
        <title>Proposal of a novel genus Dryocolo and two novel species.</title>
        <authorList>
            <person name="Maddock D.W."/>
            <person name="Brady C.L."/>
            <person name="Denman S."/>
            <person name="Arnold D."/>
        </authorList>
    </citation>
    <scope>NUCLEOTIDE SEQUENCE</scope>
    <source>
        <strain evidence="1">H6W4</strain>
    </source>
</reference>
<gene>
    <name evidence="1" type="ORF">MUA00_05140</name>
</gene>
<dbReference type="InterPro" id="IPR036388">
    <property type="entry name" value="WH-like_DNA-bd_sf"/>
</dbReference>
<dbReference type="Gene3D" id="1.10.10.10">
    <property type="entry name" value="Winged helix-like DNA-binding domain superfamily/Winged helix DNA-binding domain"/>
    <property type="match status" value="1"/>
</dbReference>
<organism evidence="1 2">
    <name type="scientific">Dryocola boscaweniae</name>
    <dbReference type="NCBI Taxonomy" id="2925397"/>
    <lineage>
        <taxon>Bacteria</taxon>
        <taxon>Pseudomonadati</taxon>
        <taxon>Pseudomonadota</taxon>
        <taxon>Gammaproteobacteria</taxon>
        <taxon>Enterobacterales</taxon>
        <taxon>Enterobacteriaceae</taxon>
        <taxon>Dryocola</taxon>
    </lineage>
</organism>
<sequence length="100" mass="11264">MKTEKRQKITKPTGRQMVEAYIRKHEGCTHTEIAKALKLRTVTVGSALALLKRDRIIENRGIQGQMTYHLIPAAKETNQPVFGLSPNMALLNRLLAEVRA</sequence>
<keyword evidence="2" id="KW-1185">Reference proteome</keyword>
<dbReference type="RefSeq" id="WP_271121989.1">
    <property type="nucleotide sequence ID" value="NZ_JALHAN010000059.1"/>
</dbReference>
<dbReference type="Proteomes" id="UP001150641">
    <property type="component" value="Unassembled WGS sequence"/>
</dbReference>
<dbReference type="InterPro" id="IPR036390">
    <property type="entry name" value="WH_DNA-bd_sf"/>
</dbReference>
<dbReference type="AlphaFoldDB" id="A0A9X2W520"/>
<dbReference type="SUPFAM" id="SSF46785">
    <property type="entry name" value="Winged helix' DNA-binding domain"/>
    <property type="match status" value="1"/>
</dbReference>
<proteinExistence type="predicted"/>